<gene>
    <name evidence="3" type="primary">parA</name>
    <name evidence="3" type="ORF">SERIO_v1c02250</name>
</gene>
<dbReference type="InterPro" id="IPR025669">
    <property type="entry name" value="AAA_dom"/>
</dbReference>
<sequence>MGKIIAVTNQKGGVGKTTTSINLAAGLALYGKKILLIDIDPQGNATTGIGTNKDDISESMYDVLIGQVPLKNIIIPNIIPNVDLAPATISLAGADIYLMEQSEDSQSLLLDRIKPVRDNYDFILIDCPPSLGLINRNALGCADSVLIPIQAEYYALEGLAQLLSSIRFVQKMFNKNLTIEGIVLTMFDSRTKLSFEVMSEVKKYFNEKVYKTYIPRNIKISESPSHGLSIFDYDKGGAGAIAYRELTKEVLANNGN</sequence>
<dbReference type="STRING" id="315358.SERIO_v1c02250"/>
<dbReference type="PIRSF" id="PIRSF009320">
    <property type="entry name" value="Nuc_binding_HP_1000"/>
    <property type="match status" value="1"/>
</dbReference>
<dbReference type="PATRIC" id="fig|743698.3.peg.227"/>
<reference evidence="4" key="2">
    <citation type="submission" date="2015-06" db="EMBL/GenBank/DDBJ databases">
        <title>Complete genome sequence of Spiroplasma eriocheiris TDA-040725-5 (DSM 21848).</title>
        <authorList>
            <person name="Lo W.-S."/>
            <person name="Kuo C.-H."/>
        </authorList>
    </citation>
    <scope>NUCLEOTIDE SEQUENCE [LARGE SCALE GENOMIC DNA]</scope>
    <source>
        <strain evidence="4">TDA-040725-5</strain>
    </source>
</reference>
<feature type="domain" description="AAA" evidence="2">
    <location>
        <begin position="3"/>
        <end position="179"/>
    </location>
</feature>
<dbReference type="PANTHER" id="PTHR13696">
    <property type="entry name" value="P-LOOP CONTAINING NUCLEOSIDE TRIPHOSPHATE HYDROLASE"/>
    <property type="match status" value="1"/>
</dbReference>
<evidence type="ECO:0000259" key="2">
    <source>
        <dbReference type="Pfam" id="PF13614"/>
    </source>
</evidence>
<organism evidence="3 4">
    <name type="scientific">Spiroplasma eriocheiris</name>
    <dbReference type="NCBI Taxonomy" id="315358"/>
    <lineage>
        <taxon>Bacteria</taxon>
        <taxon>Bacillati</taxon>
        <taxon>Mycoplasmatota</taxon>
        <taxon>Mollicutes</taxon>
        <taxon>Entomoplasmatales</taxon>
        <taxon>Spiroplasmataceae</taxon>
        <taxon>Spiroplasma</taxon>
    </lineage>
</organism>
<dbReference type="RefSeq" id="WP_047791083.1">
    <property type="nucleotide sequence ID" value="NZ_CP011856.1"/>
</dbReference>
<evidence type="ECO:0000256" key="1">
    <source>
        <dbReference type="ARBA" id="ARBA00006976"/>
    </source>
</evidence>
<dbReference type="AlphaFoldDB" id="A0A0H3XGZ4"/>
<evidence type="ECO:0000313" key="4">
    <source>
        <dbReference type="Proteomes" id="UP000035661"/>
    </source>
</evidence>
<dbReference type="InterPro" id="IPR027417">
    <property type="entry name" value="P-loop_NTPase"/>
</dbReference>
<comment type="similarity">
    <text evidence="1">Belongs to the ParA family.</text>
</comment>
<reference evidence="3 4" key="1">
    <citation type="journal article" date="2015" name="Genome Biol. Evol.">
        <title>Found and Lost: The Fates of Horizontally Acquired Genes in Arthropod-Symbiotic Spiroplasma.</title>
        <authorList>
            <person name="Lo W.S."/>
            <person name="Gasparich G.E."/>
            <person name="Kuo C.H."/>
        </authorList>
    </citation>
    <scope>NUCLEOTIDE SEQUENCE [LARGE SCALE GENOMIC DNA]</scope>
    <source>
        <strain evidence="4">TDA-040725-5</strain>
    </source>
</reference>
<dbReference type="Gene3D" id="3.40.50.300">
    <property type="entry name" value="P-loop containing nucleotide triphosphate hydrolases"/>
    <property type="match status" value="1"/>
</dbReference>
<dbReference type="EMBL" id="CP011856">
    <property type="protein sequence ID" value="AKM53813.1"/>
    <property type="molecule type" value="Genomic_DNA"/>
</dbReference>
<accession>A0A0H3XGZ4</accession>
<dbReference type="SUPFAM" id="SSF52540">
    <property type="entry name" value="P-loop containing nucleoside triphosphate hydrolases"/>
    <property type="match status" value="1"/>
</dbReference>
<dbReference type="KEGG" id="seri:SERIO_v1c02250"/>
<name>A0A0H3XGZ4_9MOLU</name>
<dbReference type="CDD" id="cd02042">
    <property type="entry name" value="ParAB_family"/>
    <property type="match status" value="1"/>
</dbReference>
<dbReference type="FunFam" id="3.40.50.300:FF:000285">
    <property type="entry name" value="Sporulation initiation inhibitor Soj"/>
    <property type="match status" value="1"/>
</dbReference>
<dbReference type="Pfam" id="PF13614">
    <property type="entry name" value="AAA_31"/>
    <property type="match status" value="1"/>
</dbReference>
<proteinExistence type="inferred from homology"/>
<protein>
    <submittedName>
        <fullName evidence="3">Chromosome partitioning protein ParA</fullName>
    </submittedName>
</protein>
<dbReference type="Proteomes" id="UP000035661">
    <property type="component" value="Chromosome"/>
</dbReference>
<keyword evidence="4" id="KW-1185">Reference proteome</keyword>
<dbReference type="InterPro" id="IPR050678">
    <property type="entry name" value="DNA_Partitioning_ATPase"/>
</dbReference>
<dbReference type="PANTHER" id="PTHR13696:SF52">
    <property type="entry name" value="PARA FAMILY PROTEIN CT_582"/>
    <property type="match status" value="1"/>
</dbReference>
<evidence type="ECO:0000313" key="3">
    <source>
        <dbReference type="EMBL" id="AKM53813.1"/>
    </source>
</evidence>